<evidence type="ECO:0000256" key="1">
    <source>
        <dbReference type="ARBA" id="ARBA00006056"/>
    </source>
</evidence>
<comment type="similarity">
    <text evidence="1">Belongs to the LDH2/MDH2 oxidoreductase family.</text>
</comment>
<proteinExistence type="inferred from homology"/>
<dbReference type="GO" id="GO:0016491">
    <property type="term" value="F:oxidoreductase activity"/>
    <property type="evidence" value="ECO:0007669"/>
    <property type="project" value="UniProtKB-KW"/>
</dbReference>
<evidence type="ECO:0000313" key="4">
    <source>
        <dbReference type="EMBL" id="WFG39660.1"/>
    </source>
</evidence>
<dbReference type="Gene3D" id="3.30.1370.60">
    <property type="entry name" value="Hypothetical oxidoreductase yiak, domain 2"/>
    <property type="match status" value="1"/>
</dbReference>
<dbReference type="Pfam" id="PF02615">
    <property type="entry name" value="Ldh_2"/>
    <property type="match status" value="1"/>
</dbReference>
<dbReference type="Proteomes" id="UP001321249">
    <property type="component" value="Unassembled WGS sequence"/>
</dbReference>
<sequence>MLKHFLVPEKDQVLVSEEKARAGTQAVFEKMGIPADEAASCADVLLTSDLRGCESHGISNMLRAYIASYGDGSYNAHPDVKTVRESSVTATWDGDRGLGLHLGPRAMNLAIEKAKEHGMGAVAVKNTRHFGMLAYYVMQAIEQDMIGMAMVSAGGGAQVPTNGAEPAFGTQPIAWGAPADKMPPFVFDVATTQVAANKLALTRRIGSKIEPGWIANLDGSPIMEAVDVPEFGSFRMLPFGGTRENGGHKGYGFAAIADIMSGILSGNGPGFIAEKDYSFFVMAFNVEAFIDTNEFKTDMDKLLTKLANTTPAPGHDRVYYAGLPEHEETEIRRRDGIPYHKEVVDWFNSMSSELDLGMSMP</sequence>
<dbReference type="Gene3D" id="1.10.1530.10">
    <property type="match status" value="1"/>
</dbReference>
<evidence type="ECO:0000256" key="2">
    <source>
        <dbReference type="ARBA" id="ARBA00023002"/>
    </source>
</evidence>
<dbReference type="AlphaFoldDB" id="A0AAJ5ZHU6"/>
<keyword evidence="5" id="KW-1185">Reference proteome</keyword>
<reference evidence="4" key="2">
    <citation type="journal article" date="2023" name="Nat. Commun.">
        <title>Cultivation of marine bacteria of the SAR202 clade.</title>
        <authorList>
            <person name="Lim Y."/>
            <person name="Seo J.H."/>
            <person name="Giovannoni S.J."/>
            <person name="Kang I."/>
            <person name="Cho J.C."/>
        </authorList>
    </citation>
    <scope>NUCLEOTIDE SEQUENCE</scope>
    <source>
        <strain evidence="4">JH1073</strain>
    </source>
</reference>
<organism evidence="4 5">
    <name type="scientific">Candidatus Lucifugimonas marina</name>
    <dbReference type="NCBI Taxonomy" id="3038979"/>
    <lineage>
        <taxon>Bacteria</taxon>
        <taxon>Bacillati</taxon>
        <taxon>Chloroflexota</taxon>
        <taxon>Dehalococcoidia</taxon>
        <taxon>SAR202 cluster</taxon>
        <taxon>Candidatus Lucifugimonadales</taxon>
        <taxon>Candidatus Lucifugimonadaceae</taxon>
        <taxon>Candidatus Lucifugimonas</taxon>
    </lineage>
</organism>
<reference evidence="5" key="3">
    <citation type="submission" date="2023-06" db="EMBL/GenBank/DDBJ databases">
        <title>Pangenomics reveal diversification of enzyme families and niche specialization in globally abundant SAR202 bacteria.</title>
        <authorList>
            <person name="Saw J.H.W."/>
        </authorList>
    </citation>
    <scope>NUCLEOTIDE SEQUENCE [LARGE SCALE GENOMIC DNA]</scope>
    <source>
        <strain evidence="5">JH1073</strain>
    </source>
</reference>
<dbReference type="EMBL" id="CP046147">
    <property type="protein sequence ID" value="WFG39660.1"/>
    <property type="molecule type" value="Genomic_DNA"/>
</dbReference>
<name>A0AAJ5ZHU6_9CHLR</name>
<dbReference type="InterPro" id="IPR043144">
    <property type="entry name" value="Mal/L-sulf/L-lact_DH-like_ah"/>
</dbReference>
<reference evidence="5 6" key="1">
    <citation type="submission" date="2019-11" db="EMBL/GenBank/DDBJ databases">
        <authorList>
            <person name="Cho J.-C."/>
        </authorList>
    </citation>
    <scope>NUCLEOTIDE SEQUENCE [LARGE SCALE GENOMIC DNA]</scope>
    <source>
        <strain evidence="4 5">JH1073</strain>
        <strain evidence="3 6">JH702</strain>
    </source>
</reference>
<evidence type="ECO:0000313" key="6">
    <source>
        <dbReference type="Proteomes" id="UP001321249"/>
    </source>
</evidence>
<evidence type="ECO:0000313" key="5">
    <source>
        <dbReference type="Proteomes" id="UP001219901"/>
    </source>
</evidence>
<dbReference type="InterPro" id="IPR043143">
    <property type="entry name" value="Mal/L-sulf/L-lact_DH-like_NADP"/>
</dbReference>
<dbReference type="RefSeq" id="WP_342823589.1">
    <property type="nucleotide sequence ID" value="NZ_CP046146.1"/>
</dbReference>
<protein>
    <submittedName>
        <fullName evidence="4">Ldh family oxidoreductase</fullName>
    </submittedName>
</protein>
<dbReference type="InterPro" id="IPR036111">
    <property type="entry name" value="Mal/L-sulfo/L-lacto_DH-like_sf"/>
</dbReference>
<accession>A0AAJ5ZHU6</accession>
<dbReference type="PANTHER" id="PTHR11091">
    <property type="entry name" value="OXIDOREDUCTASE-RELATED"/>
    <property type="match status" value="1"/>
</dbReference>
<dbReference type="EMBL" id="WMBE01000001">
    <property type="protein sequence ID" value="MDG0865591.1"/>
    <property type="molecule type" value="Genomic_DNA"/>
</dbReference>
<evidence type="ECO:0000313" key="3">
    <source>
        <dbReference type="EMBL" id="MDG0865591.1"/>
    </source>
</evidence>
<keyword evidence="2" id="KW-0560">Oxidoreductase</keyword>
<dbReference type="InterPro" id="IPR003767">
    <property type="entry name" value="Malate/L-lactate_DH-like"/>
</dbReference>
<dbReference type="SUPFAM" id="SSF89733">
    <property type="entry name" value="L-sulfolactate dehydrogenase-like"/>
    <property type="match status" value="1"/>
</dbReference>
<dbReference type="PANTHER" id="PTHR11091:SF0">
    <property type="entry name" value="MALATE DEHYDROGENASE"/>
    <property type="match status" value="1"/>
</dbReference>
<gene>
    <name evidence="3" type="ORF">GKO46_00705</name>
    <name evidence="4" type="ORF">GKO48_08520</name>
</gene>
<dbReference type="Proteomes" id="UP001219901">
    <property type="component" value="Chromosome"/>
</dbReference>